<dbReference type="EMBL" id="OBML01000001">
    <property type="protein sequence ID" value="SOB90004.1"/>
    <property type="molecule type" value="Genomic_DNA"/>
</dbReference>
<sequence>MLLSLHSPFGAFCKALCLSAAIYAVSGPALSRYRPEIVDVPLSRYHQAVNEMFSDQTPVLAMVTDPLKASPHILRRKIDGMLRR</sequence>
<organism evidence="1 2">
    <name type="scientific">Stappia indica</name>
    <dbReference type="NCBI Taxonomy" id="538381"/>
    <lineage>
        <taxon>Bacteria</taxon>
        <taxon>Pseudomonadati</taxon>
        <taxon>Pseudomonadota</taxon>
        <taxon>Alphaproteobacteria</taxon>
        <taxon>Hyphomicrobiales</taxon>
        <taxon>Stappiaceae</taxon>
        <taxon>Stappia</taxon>
    </lineage>
</organism>
<evidence type="ECO:0000313" key="2">
    <source>
        <dbReference type="Proteomes" id="UP000219331"/>
    </source>
</evidence>
<reference evidence="1 2" key="1">
    <citation type="submission" date="2017-08" db="EMBL/GenBank/DDBJ databases">
        <authorList>
            <person name="de Groot N.N."/>
        </authorList>
    </citation>
    <scope>NUCLEOTIDE SEQUENCE [LARGE SCALE GENOMIC DNA]</scope>
    <source>
        <strain evidence="1 2">USBA 352</strain>
    </source>
</reference>
<dbReference type="RefSeq" id="WP_067217706.1">
    <property type="nucleotide sequence ID" value="NZ_MBQE01000001.1"/>
</dbReference>
<evidence type="ECO:0000313" key="1">
    <source>
        <dbReference type="EMBL" id="SOB90004.1"/>
    </source>
</evidence>
<keyword evidence="2" id="KW-1185">Reference proteome</keyword>
<dbReference type="AlphaFoldDB" id="A0A285R7Y8"/>
<name>A0A285R7Y8_9HYPH</name>
<proteinExistence type="predicted"/>
<protein>
    <submittedName>
        <fullName evidence="1">Uncharacterized protein</fullName>
    </submittedName>
</protein>
<dbReference type="Proteomes" id="UP000219331">
    <property type="component" value="Unassembled WGS sequence"/>
</dbReference>
<accession>A0A285R7Y8</accession>
<gene>
    <name evidence="1" type="ORF">SAMN05421512_101370</name>
</gene>